<dbReference type="SUPFAM" id="SSF51735">
    <property type="entry name" value="NAD(P)-binding Rossmann-fold domains"/>
    <property type="match status" value="1"/>
</dbReference>
<dbReference type="Proteomes" id="UP001500842">
    <property type="component" value="Unassembled WGS sequence"/>
</dbReference>
<accession>A0ABN2BE64</accession>
<evidence type="ECO:0000313" key="3">
    <source>
        <dbReference type="EMBL" id="GAA1538667.1"/>
    </source>
</evidence>
<dbReference type="NCBIfam" id="NF005559">
    <property type="entry name" value="PRK07231.1"/>
    <property type="match status" value="1"/>
</dbReference>
<organism evidence="3 4">
    <name type="scientific">Nocardioides humi</name>
    <dbReference type="NCBI Taxonomy" id="449461"/>
    <lineage>
        <taxon>Bacteria</taxon>
        <taxon>Bacillati</taxon>
        <taxon>Actinomycetota</taxon>
        <taxon>Actinomycetes</taxon>
        <taxon>Propionibacteriales</taxon>
        <taxon>Nocardioidaceae</taxon>
        <taxon>Nocardioides</taxon>
    </lineage>
</organism>
<dbReference type="InterPro" id="IPR002347">
    <property type="entry name" value="SDR_fam"/>
</dbReference>
<evidence type="ECO:0000313" key="4">
    <source>
        <dbReference type="Proteomes" id="UP001500842"/>
    </source>
</evidence>
<dbReference type="CDD" id="cd05233">
    <property type="entry name" value="SDR_c"/>
    <property type="match status" value="1"/>
</dbReference>
<dbReference type="InterPro" id="IPR036291">
    <property type="entry name" value="NAD(P)-bd_dom_sf"/>
</dbReference>
<sequence length="262" mass="26998">MTDHPGLVAGQVAVVAGAGSGIGRAVAAAYVREGGRVLVADRSGAEQDVAREIGSAATPLSADMTDPARVESMVREAHARHGRLDAVINTVGVCDVFDPIVDLDPADFDRIVRVNLTSAFLSIKYAVPLMRAAGGGSIVTFSSVGGFAATEGIAAYSAAKAGIVMLTRSAALEYGPDNIRVNAVCPGPIRTPMNEPVFAEPGRYDALRASIAMDRVGEPDEVAEMAVVLASDRASFVTGVALPVDGGRLVSADSRRAATPEH</sequence>
<dbReference type="InterPro" id="IPR020904">
    <property type="entry name" value="Sc_DH/Rdtase_CS"/>
</dbReference>
<evidence type="ECO:0000256" key="2">
    <source>
        <dbReference type="ARBA" id="ARBA00023002"/>
    </source>
</evidence>
<gene>
    <name evidence="3" type="ORF">GCM10009788_46630</name>
</gene>
<dbReference type="EMBL" id="BAAAOR010000034">
    <property type="protein sequence ID" value="GAA1538667.1"/>
    <property type="molecule type" value="Genomic_DNA"/>
</dbReference>
<dbReference type="PANTHER" id="PTHR24321">
    <property type="entry name" value="DEHYDROGENASES, SHORT CHAIN"/>
    <property type="match status" value="1"/>
</dbReference>
<comment type="similarity">
    <text evidence="1">Belongs to the short-chain dehydrogenases/reductases (SDR) family.</text>
</comment>
<dbReference type="PRINTS" id="PR00081">
    <property type="entry name" value="GDHRDH"/>
</dbReference>
<comment type="caution">
    <text evidence="3">The sequence shown here is derived from an EMBL/GenBank/DDBJ whole genome shotgun (WGS) entry which is preliminary data.</text>
</comment>
<protein>
    <submittedName>
        <fullName evidence="3">SDR family oxidoreductase</fullName>
    </submittedName>
</protein>
<dbReference type="PROSITE" id="PS00061">
    <property type="entry name" value="ADH_SHORT"/>
    <property type="match status" value="1"/>
</dbReference>
<dbReference type="PRINTS" id="PR00080">
    <property type="entry name" value="SDRFAMILY"/>
</dbReference>
<dbReference type="Pfam" id="PF13561">
    <property type="entry name" value="adh_short_C2"/>
    <property type="match status" value="1"/>
</dbReference>
<dbReference type="Gene3D" id="3.40.50.720">
    <property type="entry name" value="NAD(P)-binding Rossmann-like Domain"/>
    <property type="match status" value="1"/>
</dbReference>
<name>A0ABN2BE64_9ACTN</name>
<proteinExistence type="inferred from homology"/>
<evidence type="ECO:0000256" key="1">
    <source>
        <dbReference type="ARBA" id="ARBA00006484"/>
    </source>
</evidence>
<keyword evidence="4" id="KW-1185">Reference proteome</keyword>
<reference evidence="3 4" key="1">
    <citation type="journal article" date="2019" name="Int. J. Syst. Evol. Microbiol.">
        <title>The Global Catalogue of Microorganisms (GCM) 10K type strain sequencing project: providing services to taxonomists for standard genome sequencing and annotation.</title>
        <authorList>
            <consortium name="The Broad Institute Genomics Platform"/>
            <consortium name="The Broad Institute Genome Sequencing Center for Infectious Disease"/>
            <person name="Wu L."/>
            <person name="Ma J."/>
        </authorList>
    </citation>
    <scope>NUCLEOTIDE SEQUENCE [LARGE SCALE GENOMIC DNA]</scope>
    <source>
        <strain evidence="3 4">JCM 14942</strain>
    </source>
</reference>
<keyword evidence="2" id="KW-0560">Oxidoreductase</keyword>
<dbReference type="RefSeq" id="WP_141004298.1">
    <property type="nucleotide sequence ID" value="NZ_BAAAOR010000034.1"/>
</dbReference>
<dbReference type="PANTHER" id="PTHR24321:SF8">
    <property type="entry name" value="ESTRADIOL 17-BETA-DEHYDROGENASE 8-RELATED"/>
    <property type="match status" value="1"/>
</dbReference>